<dbReference type="InterPro" id="IPR005135">
    <property type="entry name" value="Endo/exonuclease/phosphatase"/>
</dbReference>
<protein>
    <recommendedName>
        <fullName evidence="3">exodeoxyribonuclease III</fullName>
        <ecNumber evidence="3">3.1.11.2</ecNumber>
    </recommendedName>
</protein>
<feature type="binding site" evidence="9">
    <location>
        <position position="47"/>
    </location>
    <ligand>
        <name>Mg(2+)</name>
        <dbReference type="ChEBI" id="CHEBI:18420"/>
        <label>1</label>
    </ligand>
</feature>
<dbReference type="GeneTree" id="ENSGT01120000272906"/>
<dbReference type="InterPro" id="IPR036691">
    <property type="entry name" value="Endo/exonu/phosph_ase_sf"/>
</dbReference>
<dbReference type="PANTHER" id="PTHR22748">
    <property type="entry name" value="AP ENDONUCLEASE"/>
    <property type="match status" value="1"/>
</dbReference>
<dbReference type="GO" id="GO:0008081">
    <property type="term" value="F:phosphoric diester hydrolase activity"/>
    <property type="evidence" value="ECO:0007669"/>
    <property type="project" value="TreeGrafter"/>
</dbReference>
<dbReference type="GO" id="GO:0046872">
    <property type="term" value="F:metal ion binding"/>
    <property type="evidence" value="ECO:0007669"/>
    <property type="project" value="UniProtKB-KW"/>
</dbReference>
<evidence type="ECO:0000256" key="10">
    <source>
        <dbReference type="PIRSR" id="PIRSR604808-3"/>
    </source>
</evidence>
<keyword evidence="9" id="KW-0464">Manganese</keyword>
<evidence type="ECO:0000256" key="4">
    <source>
        <dbReference type="ARBA" id="ARBA00022723"/>
    </source>
</evidence>
<dbReference type="PANTHER" id="PTHR22748:SF6">
    <property type="entry name" value="DNA-(APURINIC OR APYRIMIDINIC SITE) ENDONUCLEASE"/>
    <property type="match status" value="1"/>
</dbReference>
<evidence type="ECO:0000313" key="13">
    <source>
        <dbReference type="Proteomes" id="UP000261540"/>
    </source>
</evidence>
<keyword evidence="5" id="KW-0227">DNA damage</keyword>
<evidence type="ECO:0000259" key="11">
    <source>
        <dbReference type="Pfam" id="PF03372"/>
    </source>
</evidence>
<evidence type="ECO:0000256" key="6">
    <source>
        <dbReference type="ARBA" id="ARBA00022801"/>
    </source>
</evidence>
<feature type="binding site" evidence="9">
    <location>
        <position position="147"/>
    </location>
    <ligand>
        <name>Mg(2+)</name>
        <dbReference type="ChEBI" id="CHEBI:18420"/>
        <label>1</label>
    </ligand>
</feature>
<feature type="site" description="Transition state stabilizer" evidence="10">
    <location>
        <position position="149"/>
    </location>
</feature>
<name>A0A3B3RTW2_9TELE</name>
<dbReference type="SUPFAM" id="SSF56219">
    <property type="entry name" value="DNase I-like"/>
    <property type="match status" value="1"/>
</dbReference>
<keyword evidence="7 9" id="KW-0460">Magnesium</keyword>
<dbReference type="GO" id="GO:0005634">
    <property type="term" value="C:nucleus"/>
    <property type="evidence" value="ECO:0007669"/>
    <property type="project" value="TreeGrafter"/>
</dbReference>
<dbReference type="Ensembl" id="ENSPKIT00000002629.1">
    <property type="protein sequence ID" value="ENSPKIP00000021977.1"/>
    <property type="gene ID" value="ENSPKIG00000006181.1"/>
</dbReference>
<feature type="binding site" evidence="9">
    <location>
        <position position="149"/>
    </location>
    <ligand>
        <name>Mg(2+)</name>
        <dbReference type="ChEBI" id="CHEBI:18420"/>
        <label>1</label>
    </ligand>
</feature>
<evidence type="ECO:0000256" key="9">
    <source>
        <dbReference type="PIRSR" id="PIRSR604808-2"/>
    </source>
</evidence>
<comment type="catalytic activity">
    <reaction evidence="1">
        <text>Exonucleolytic cleavage in the 3'- to 5'-direction to yield nucleoside 5'-phosphates.</text>
        <dbReference type="EC" id="3.1.11.2"/>
    </reaction>
</comment>
<comment type="cofactor">
    <cofactor evidence="9">
        <name>Mg(2+)</name>
        <dbReference type="ChEBI" id="CHEBI:18420"/>
    </cofactor>
    <cofactor evidence="9">
        <name>Mn(2+)</name>
        <dbReference type="ChEBI" id="CHEBI:29035"/>
    </cofactor>
    <text evidence="9">Probably binds two magnesium or manganese ions per subunit.</text>
</comment>
<dbReference type="EC" id="3.1.11.2" evidence="3"/>
<dbReference type="CDD" id="cd09076">
    <property type="entry name" value="L1-EN"/>
    <property type="match status" value="1"/>
</dbReference>
<dbReference type="OrthoDB" id="8961218at2759"/>
<organism evidence="12 13">
    <name type="scientific">Paramormyrops kingsleyae</name>
    <dbReference type="NCBI Taxonomy" id="1676925"/>
    <lineage>
        <taxon>Eukaryota</taxon>
        <taxon>Metazoa</taxon>
        <taxon>Chordata</taxon>
        <taxon>Craniata</taxon>
        <taxon>Vertebrata</taxon>
        <taxon>Euteleostomi</taxon>
        <taxon>Actinopterygii</taxon>
        <taxon>Neopterygii</taxon>
        <taxon>Teleostei</taxon>
        <taxon>Osteoglossocephala</taxon>
        <taxon>Osteoglossomorpha</taxon>
        <taxon>Osteoglossiformes</taxon>
        <taxon>Mormyridae</taxon>
        <taxon>Paramormyrops</taxon>
    </lineage>
</organism>
<feature type="site" description="Important for catalytic activity" evidence="10">
    <location>
        <position position="213"/>
    </location>
</feature>
<reference evidence="12" key="2">
    <citation type="submission" date="2025-09" db="UniProtKB">
        <authorList>
            <consortium name="Ensembl"/>
        </authorList>
    </citation>
    <scope>IDENTIFICATION</scope>
</reference>
<feature type="binding site" evidence="9">
    <location>
        <position position="18"/>
    </location>
    <ligand>
        <name>Mg(2+)</name>
        <dbReference type="ChEBI" id="CHEBI:18420"/>
        <label>1</label>
    </ligand>
</feature>
<evidence type="ECO:0000256" key="5">
    <source>
        <dbReference type="ARBA" id="ARBA00022763"/>
    </source>
</evidence>
<dbReference type="AlphaFoldDB" id="A0A3B3RTW2"/>
<keyword evidence="8" id="KW-0234">DNA repair</keyword>
<dbReference type="GO" id="GO:0003906">
    <property type="term" value="F:DNA-(apurinic or apyrimidinic site) endonuclease activity"/>
    <property type="evidence" value="ECO:0007669"/>
    <property type="project" value="TreeGrafter"/>
</dbReference>
<evidence type="ECO:0000256" key="8">
    <source>
        <dbReference type="ARBA" id="ARBA00023204"/>
    </source>
</evidence>
<keyword evidence="4 9" id="KW-0479">Metal-binding</keyword>
<evidence type="ECO:0000256" key="1">
    <source>
        <dbReference type="ARBA" id="ARBA00000493"/>
    </source>
</evidence>
<sequence>MAGRTTEQERPLHILNVNINGLKENGNKLFKEPERSENEVDVVLLTETHIGENDTLENYENDWRLFFTRYNSKSKGAAILVNKKRDFRPLDEIVDESGNYVIVSCWISGTFCTFVSVYHHQEETGLLKKLSEKIKPLYTDILVVGGDFNTALDEEEDTTSQSDNDDHIRIRKELLPFMDEHDLIDAWREKHPDDREYTYKYQRNHVMYYSRLDYIFINAKKKKLIHDCKHNNYISDHRPVSLFLDLKDQTRELKILSCRVQDLPSDKDLAELCPDIILLTKGPAENEEYIKKLKEEEQREEERWNVLWSSQSNAAILVAERQRDIHILFTVYHEDYVILHCIVFGRLHTFVSVCHPKGTRKNVQDMLQEITPSYSGTKVIGGIFSIKKKINKTLIEDHSFQKLVDESRKLPFLIHPHLGKTYKIEKQISYFSLILPNINPQNVNNFIQSLGQLKIHRCFSAVTKQY</sequence>
<dbReference type="InterPro" id="IPR004808">
    <property type="entry name" value="AP_endonuc_1"/>
</dbReference>
<keyword evidence="6" id="KW-0378">Hydrolase</keyword>
<feature type="binding site" evidence="9">
    <location>
        <position position="237"/>
    </location>
    <ligand>
        <name>Mg(2+)</name>
        <dbReference type="ChEBI" id="CHEBI:18420"/>
        <label>1</label>
    </ligand>
</feature>
<feature type="site" description="Interaction with DNA substrate" evidence="10">
    <location>
        <position position="237"/>
    </location>
</feature>
<feature type="binding site" evidence="9">
    <location>
        <position position="236"/>
    </location>
    <ligand>
        <name>Mg(2+)</name>
        <dbReference type="ChEBI" id="CHEBI:18420"/>
        <label>1</label>
    </ligand>
</feature>
<dbReference type="GO" id="GO:0006284">
    <property type="term" value="P:base-excision repair"/>
    <property type="evidence" value="ECO:0007669"/>
    <property type="project" value="TreeGrafter"/>
</dbReference>
<proteinExistence type="inferred from homology"/>
<evidence type="ECO:0000256" key="7">
    <source>
        <dbReference type="ARBA" id="ARBA00022842"/>
    </source>
</evidence>
<dbReference type="KEGG" id="pki:111845881"/>
<evidence type="ECO:0000256" key="2">
    <source>
        <dbReference type="ARBA" id="ARBA00007092"/>
    </source>
</evidence>
<evidence type="ECO:0000256" key="3">
    <source>
        <dbReference type="ARBA" id="ARBA00012115"/>
    </source>
</evidence>
<dbReference type="Proteomes" id="UP000261540">
    <property type="component" value="Unplaced"/>
</dbReference>
<evidence type="ECO:0000313" key="12">
    <source>
        <dbReference type="Ensembl" id="ENSPKIP00000021977.1"/>
    </source>
</evidence>
<dbReference type="Pfam" id="PF03372">
    <property type="entry name" value="Exo_endo_phos"/>
    <property type="match status" value="1"/>
</dbReference>
<comment type="similarity">
    <text evidence="2">Belongs to the DNA repair enzymes AP/ExoA family.</text>
</comment>
<feature type="domain" description="Endonuclease/exonuclease/phosphatase" evidence="11">
    <location>
        <begin position="18"/>
        <end position="237"/>
    </location>
</feature>
<dbReference type="STRING" id="1676925.ENSPKIP00000021977"/>
<dbReference type="Gene3D" id="3.60.10.10">
    <property type="entry name" value="Endonuclease/exonuclease/phosphatase"/>
    <property type="match status" value="1"/>
</dbReference>
<keyword evidence="13" id="KW-1185">Reference proteome</keyword>
<dbReference type="GO" id="GO:0008311">
    <property type="term" value="F:double-stranded DNA 3'-5' DNA exonuclease activity"/>
    <property type="evidence" value="ECO:0007669"/>
    <property type="project" value="UniProtKB-EC"/>
</dbReference>
<reference evidence="12" key="1">
    <citation type="submission" date="2025-08" db="UniProtKB">
        <authorList>
            <consortium name="Ensembl"/>
        </authorList>
    </citation>
    <scope>IDENTIFICATION</scope>
</reference>
<accession>A0A3B3RTW2</accession>